<sequence length="108" mass="11827">MVEFAEHDLKRTALQIRETGLAPRIGDLEAEQPAPEIKAGFQTGDVQFRHHGREAARGGTSFGRCAVAFLLIHFACPVLLAGHRSCRLAPGGRPVMRLKARLKAAWDV</sequence>
<dbReference type="Proteomes" id="UP000740926">
    <property type="component" value="Unassembled WGS sequence"/>
</dbReference>
<dbReference type="EMBL" id="JAANIU010009486">
    <property type="protein sequence ID" value="KAG1533061.1"/>
    <property type="molecule type" value="Genomic_DNA"/>
</dbReference>
<keyword evidence="2" id="KW-1185">Reference proteome</keyword>
<dbReference type="AlphaFoldDB" id="A0A9P6XUX5"/>
<protein>
    <submittedName>
        <fullName evidence="1">Uncharacterized protein</fullName>
    </submittedName>
</protein>
<organism evidence="1 2">
    <name type="scientific">Rhizopus delemar</name>
    <dbReference type="NCBI Taxonomy" id="936053"/>
    <lineage>
        <taxon>Eukaryota</taxon>
        <taxon>Fungi</taxon>
        <taxon>Fungi incertae sedis</taxon>
        <taxon>Mucoromycota</taxon>
        <taxon>Mucoromycotina</taxon>
        <taxon>Mucoromycetes</taxon>
        <taxon>Mucorales</taxon>
        <taxon>Mucorineae</taxon>
        <taxon>Rhizopodaceae</taxon>
        <taxon>Rhizopus</taxon>
    </lineage>
</organism>
<reference evidence="1 2" key="1">
    <citation type="journal article" date="2020" name="Microb. Genom.">
        <title>Genetic diversity of clinical and environmental Mucorales isolates obtained from an investigation of mucormycosis cases among solid organ transplant recipients.</title>
        <authorList>
            <person name="Nguyen M.H."/>
            <person name="Kaul D."/>
            <person name="Muto C."/>
            <person name="Cheng S.J."/>
            <person name="Richter R.A."/>
            <person name="Bruno V.M."/>
            <person name="Liu G."/>
            <person name="Beyhan S."/>
            <person name="Sundermann A.J."/>
            <person name="Mounaud S."/>
            <person name="Pasculle A.W."/>
            <person name="Nierman W.C."/>
            <person name="Driscoll E."/>
            <person name="Cumbie R."/>
            <person name="Clancy C.J."/>
            <person name="Dupont C.L."/>
        </authorList>
    </citation>
    <scope>NUCLEOTIDE SEQUENCE [LARGE SCALE GENOMIC DNA]</scope>
    <source>
        <strain evidence="1 2">GL24</strain>
    </source>
</reference>
<accession>A0A9P6XUX5</accession>
<comment type="caution">
    <text evidence="1">The sequence shown here is derived from an EMBL/GenBank/DDBJ whole genome shotgun (WGS) entry which is preliminary data.</text>
</comment>
<gene>
    <name evidence="1" type="ORF">G6F50_015994</name>
</gene>
<evidence type="ECO:0000313" key="2">
    <source>
        <dbReference type="Proteomes" id="UP000740926"/>
    </source>
</evidence>
<name>A0A9P6XUX5_9FUNG</name>
<evidence type="ECO:0000313" key="1">
    <source>
        <dbReference type="EMBL" id="KAG1533061.1"/>
    </source>
</evidence>
<proteinExistence type="predicted"/>